<evidence type="ECO:0000259" key="7">
    <source>
        <dbReference type="Pfam" id="PF00931"/>
    </source>
</evidence>
<evidence type="ECO:0000256" key="2">
    <source>
        <dbReference type="ARBA" id="ARBA00022614"/>
    </source>
</evidence>
<evidence type="ECO:0000256" key="6">
    <source>
        <dbReference type="ARBA" id="ARBA00022840"/>
    </source>
</evidence>
<dbReference type="Gene3D" id="3.80.10.10">
    <property type="entry name" value="Ribonuclease Inhibitor"/>
    <property type="match status" value="2"/>
</dbReference>
<keyword evidence="4" id="KW-0547">Nucleotide-binding</keyword>
<keyword evidence="6" id="KW-0067">ATP-binding</keyword>
<feature type="domain" description="R13L1/DRL21-like LRR repeat region" evidence="11">
    <location>
        <begin position="930"/>
        <end position="1028"/>
    </location>
</feature>
<dbReference type="InterPro" id="IPR058922">
    <property type="entry name" value="WHD_DRP"/>
</dbReference>
<organism evidence="12 13">
    <name type="scientific">Cinchona calisaya</name>
    <dbReference type="NCBI Taxonomy" id="153742"/>
    <lineage>
        <taxon>Eukaryota</taxon>
        <taxon>Viridiplantae</taxon>
        <taxon>Streptophyta</taxon>
        <taxon>Embryophyta</taxon>
        <taxon>Tracheophyta</taxon>
        <taxon>Spermatophyta</taxon>
        <taxon>Magnoliopsida</taxon>
        <taxon>eudicotyledons</taxon>
        <taxon>Gunneridae</taxon>
        <taxon>Pentapetalae</taxon>
        <taxon>asterids</taxon>
        <taxon>lamiids</taxon>
        <taxon>Gentianales</taxon>
        <taxon>Rubiaceae</taxon>
        <taxon>Cinchonoideae</taxon>
        <taxon>Cinchoneae</taxon>
        <taxon>Cinchona</taxon>
    </lineage>
</organism>
<dbReference type="Pfam" id="PF23559">
    <property type="entry name" value="WHD_DRP"/>
    <property type="match status" value="1"/>
</dbReference>
<dbReference type="PRINTS" id="PR00364">
    <property type="entry name" value="DISEASERSIST"/>
</dbReference>
<dbReference type="GO" id="GO:0006952">
    <property type="term" value="P:defense response"/>
    <property type="evidence" value="ECO:0007669"/>
    <property type="project" value="UniProtKB-KW"/>
</dbReference>
<dbReference type="InterPro" id="IPR027417">
    <property type="entry name" value="P-loop_NTPase"/>
</dbReference>
<evidence type="ECO:0000259" key="10">
    <source>
        <dbReference type="Pfam" id="PF23598"/>
    </source>
</evidence>
<dbReference type="InterPro" id="IPR042197">
    <property type="entry name" value="Apaf_helical"/>
</dbReference>
<feature type="domain" description="R13L1/DRL21-like LRR repeat region" evidence="11">
    <location>
        <begin position="678"/>
        <end position="793"/>
    </location>
</feature>
<feature type="domain" description="Disease resistance R13L4/SHOC-2-like LRR" evidence="10">
    <location>
        <begin position="516"/>
        <end position="633"/>
    </location>
</feature>
<dbReference type="Gene3D" id="3.40.50.300">
    <property type="entry name" value="P-loop containing nucleotide triphosphate hydrolases"/>
    <property type="match status" value="1"/>
</dbReference>
<dbReference type="Pfam" id="PF18052">
    <property type="entry name" value="Rx_N"/>
    <property type="match status" value="1"/>
</dbReference>
<dbReference type="Proteomes" id="UP001630127">
    <property type="component" value="Unassembled WGS sequence"/>
</dbReference>
<sequence>MAETSVANFMEMLRRKADSLVTEGQTNLGCVVEQIKHLKKQVEEAVSVVSVAESSGLIGSSAARNWLEKIYSAVSEADYLLDECSYEFHKLKLGKVRNYFSSLNKSAKLSKKIKVIRSRLASLLKESSGISSVGSEFMVNVFSKQIDFSVVESRLVQENNDVDSVINALLASTESEEDLSFVSIVGWGGVGKTNLARLVYNDVSVMYHFDERIWVKVSENFNINTILKDMFTSLTGTRFEGSSSSRDAIMQRLHEKLKGKRYLLVLDDVCDGDIGIGDSLMNCLFNLGGSSGSKVILTTCVEEVADNLVQSSFIYRLSLQSGDYCWNLFDQIAFADGGAEKTAELVDLARSIVRECRGNPLFVKLIGSLMYYMKDERQWSSIKESETWQDLSHGVPTLCYDHLPSISLKHSFLYCSMFPKDSVIDREELIQLWMVQGFLNPPNRSYLKMEDVGAKYYDILLRNSFLQVTESDEGDRKACKMNDLLHCFALSTSKGYCTVLENVDVKNDFEAVHLSLINCKVEFSKSLRDVFSKLRTLRLEKISSPGYLVDILMFAKDVQVLIVVDQGIDELPSSIGKLKHLKYLDISKTRIVKLPDSIAELYHLQTLRLHDLQDVPRNFENLVNLRYFFVESFKDSTKTYILPPKFRGLLNPLSYKAFLDNECKIQNLKLQEHPDRFSSLRIYRLENVSNSEEASKAKLSMMTGIESLKFHWNGRRENCNDEDVLQGLEPHPNIKILAIENFKGSTFPTWMVEPESLVLNNLVKVELENCCWCENLPPLGLLSHLKIVKITGMDNIKTIGKEFFGFTDLDGESSNSAGTSTPFDVFRMLKEFTLREMAILEDWSAVEHLSKFTLKVFPFLEKFEVEQCPKLTALPDIIFGSCCKNLKRLEIALCDNLNYVAEGMGRLESIEDLVIRGLPCLPYLTVRRVNNLRSLTIGCYSSTSEDEASLHLERGSEELNSLPKQLQYLSALRNLTIWGYAGVKELPEWLSEMKYLQILKLEFCSKLMKLPSAEKMKQLSNLKELHICYCPILAERCTRGSRPEWNKVSLIPIVTINYETVKPQS</sequence>
<evidence type="ECO:0000256" key="1">
    <source>
        <dbReference type="ARBA" id="ARBA00008894"/>
    </source>
</evidence>
<keyword evidence="2" id="KW-0433">Leucine-rich repeat</keyword>
<dbReference type="Pfam" id="PF25019">
    <property type="entry name" value="LRR_R13L1-DRL21"/>
    <property type="match status" value="2"/>
</dbReference>
<dbReference type="AlphaFoldDB" id="A0ABD2YHJ5"/>
<dbReference type="SUPFAM" id="SSF52540">
    <property type="entry name" value="P-loop containing nucleoside triphosphate hydrolases"/>
    <property type="match status" value="1"/>
</dbReference>
<dbReference type="InterPro" id="IPR002182">
    <property type="entry name" value="NB-ARC"/>
</dbReference>
<dbReference type="Gene3D" id="1.20.5.4130">
    <property type="match status" value="1"/>
</dbReference>
<evidence type="ECO:0000259" key="8">
    <source>
        <dbReference type="Pfam" id="PF18052"/>
    </source>
</evidence>
<proteinExistence type="inferred from homology"/>
<dbReference type="InterPro" id="IPR056789">
    <property type="entry name" value="LRR_R13L1-DRL21"/>
</dbReference>
<reference evidence="12 13" key="1">
    <citation type="submission" date="2024-11" db="EMBL/GenBank/DDBJ databases">
        <title>A near-complete genome assembly of Cinchona calisaya.</title>
        <authorList>
            <person name="Lian D.C."/>
            <person name="Zhao X.W."/>
            <person name="Wei L."/>
        </authorList>
    </citation>
    <scope>NUCLEOTIDE SEQUENCE [LARGE SCALE GENOMIC DNA]</scope>
    <source>
        <tissue evidence="12">Nenye</tissue>
    </source>
</reference>
<dbReference type="Pfam" id="PF00931">
    <property type="entry name" value="NB-ARC"/>
    <property type="match status" value="1"/>
</dbReference>
<evidence type="ECO:0000259" key="9">
    <source>
        <dbReference type="Pfam" id="PF23559"/>
    </source>
</evidence>
<evidence type="ECO:0000256" key="3">
    <source>
        <dbReference type="ARBA" id="ARBA00022737"/>
    </source>
</evidence>
<dbReference type="EMBL" id="JBJUIK010000013">
    <property type="protein sequence ID" value="KAL3506483.1"/>
    <property type="molecule type" value="Genomic_DNA"/>
</dbReference>
<comment type="similarity">
    <text evidence="1">Belongs to the disease resistance NB-LRR family.</text>
</comment>
<evidence type="ECO:0000313" key="12">
    <source>
        <dbReference type="EMBL" id="KAL3506483.1"/>
    </source>
</evidence>
<dbReference type="PANTHER" id="PTHR36766">
    <property type="entry name" value="PLANT BROAD-SPECTRUM MILDEW RESISTANCE PROTEIN RPW8"/>
    <property type="match status" value="1"/>
</dbReference>
<dbReference type="InterPro" id="IPR055414">
    <property type="entry name" value="LRR_R13L4/SHOC2-like"/>
</dbReference>
<protein>
    <submittedName>
        <fullName evidence="12">Uncharacterized protein</fullName>
    </submittedName>
</protein>
<dbReference type="PANTHER" id="PTHR36766:SF70">
    <property type="entry name" value="DISEASE RESISTANCE PROTEIN RGA4"/>
    <property type="match status" value="1"/>
</dbReference>
<gene>
    <name evidence="12" type="ORF">ACH5RR_031865</name>
</gene>
<evidence type="ECO:0000256" key="5">
    <source>
        <dbReference type="ARBA" id="ARBA00022821"/>
    </source>
</evidence>
<keyword evidence="5" id="KW-0611">Plant defense</keyword>
<keyword evidence="3" id="KW-0677">Repeat</keyword>
<dbReference type="Pfam" id="PF23598">
    <property type="entry name" value="LRR_14"/>
    <property type="match status" value="1"/>
</dbReference>
<dbReference type="GO" id="GO:0005524">
    <property type="term" value="F:ATP binding"/>
    <property type="evidence" value="ECO:0007669"/>
    <property type="project" value="UniProtKB-KW"/>
</dbReference>
<evidence type="ECO:0000259" key="11">
    <source>
        <dbReference type="Pfam" id="PF25019"/>
    </source>
</evidence>
<dbReference type="InterPro" id="IPR036388">
    <property type="entry name" value="WH-like_DNA-bd_sf"/>
</dbReference>
<dbReference type="SUPFAM" id="SSF52058">
    <property type="entry name" value="L domain-like"/>
    <property type="match status" value="2"/>
</dbReference>
<evidence type="ECO:0000313" key="13">
    <source>
        <dbReference type="Proteomes" id="UP001630127"/>
    </source>
</evidence>
<keyword evidence="13" id="KW-1185">Reference proteome</keyword>
<comment type="caution">
    <text evidence="12">The sequence shown here is derived from an EMBL/GenBank/DDBJ whole genome shotgun (WGS) entry which is preliminary data.</text>
</comment>
<dbReference type="InterPro" id="IPR041118">
    <property type="entry name" value="Rx_N"/>
</dbReference>
<feature type="domain" description="Disease resistance N-terminal" evidence="8">
    <location>
        <begin position="9"/>
        <end position="101"/>
    </location>
</feature>
<feature type="domain" description="NB-ARC" evidence="7">
    <location>
        <begin position="160"/>
        <end position="335"/>
    </location>
</feature>
<evidence type="ECO:0000256" key="4">
    <source>
        <dbReference type="ARBA" id="ARBA00022741"/>
    </source>
</evidence>
<dbReference type="Gene3D" id="1.10.8.430">
    <property type="entry name" value="Helical domain of apoptotic protease-activating factors"/>
    <property type="match status" value="1"/>
</dbReference>
<dbReference type="Gene3D" id="1.10.10.10">
    <property type="entry name" value="Winged helix-like DNA-binding domain superfamily/Winged helix DNA-binding domain"/>
    <property type="match status" value="1"/>
</dbReference>
<name>A0ABD2YHJ5_9GENT</name>
<dbReference type="GO" id="GO:0051707">
    <property type="term" value="P:response to other organism"/>
    <property type="evidence" value="ECO:0007669"/>
    <property type="project" value="UniProtKB-ARBA"/>
</dbReference>
<feature type="domain" description="Disease resistance protein winged helix" evidence="9">
    <location>
        <begin position="417"/>
        <end position="486"/>
    </location>
</feature>
<dbReference type="InterPro" id="IPR032675">
    <property type="entry name" value="LRR_dom_sf"/>
</dbReference>
<accession>A0ABD2YHJ5</accession>